<dbReference type="Proteomes" id="UP000215289">
    <property type="component" value="Unassembled WGS sequence"/>
</dbReference>
<evidence type="ECO:0000313" key="1">
    <source>
        <dbReference type="EMBL" id="RLL97296.1"/>
    </source>
</evidence>
<reference evidence="1 2" key="1">
    <citation type="submission" date="2018-08" db="EMBL/GenBank/DDBJ databases">
        <title>Draft genome sequences of two Aspergillus turcosus clinical strains isolated from bronchoalveolar lavage fluid: one azole-susceptible and the other azole-resistant.</title>
        <authorList>
            <person name="Parent-Michaud M."/>
            <person name="Dufresne P.J."/>
            <person name="Fournier E."/>
            <person name="Martineau C."/>
            <person name="Moreira S."/>
            <person name="Perkins V."/>
            <person name="De Repentigny L."/>
            <person name="Dufresne S.F."/>
        </authorList>
    </citation>
    <scope>NUCLEOTIDE SEQUENCE [LARGE SCALE GENOMIC DNA]</scope>
    <source>
        <strain evidence="1">HMR AF 1038</strain>
    </source>
</reference>
<dbReference type="EMBL" id="NIDN02000082">
    <property type="protein sequence ID" value="RLL97296.1"/>
    <property type="molecule type" value="Genomic_DNA"/>
</dbReference>
<protein>
    <submittedName>
        <fullName evidence="1">Uncharacterized protein</fullName>
    </submittedName>
</protein>
<gene>
    <name evidence="1" type="ORF">CFD26_104000</name>
</gene>
<dbReference type="AlphaFoldDB" id="A0A229XEE3"/>
<name>A0A229XEE3_9EURO</name>
<keyword evidence="2" id="KW-1185">Reference proteome</keyword>
<dbReference type="OrthoDB" id="4505106at2759"/>
<organism evidence="1 2">
    <name type="scientific">Aspergillus turcosus</name>
    <dbReference type="NCBI Taxonomy" id="1245748"/>
    <lineage>
        <taxon>Eukaryota</taxon>
        <taxon>Fungi</taxon>
        <taxon>Dikarya</taxon>
        <taxon>Ascomycota</taxon>
        <taxon>Pezizomycotina</taxon>
        <taxon>Eurotiomycetes</taxon>
        <taxon>Eurotiomycetidae</taxon>
        <taxon>Eurotiales</taxon>
        <taxon>Aspergillaceae</taxon>
        <taxon>Aspergillus</taxon>
        <taxon>Aspergillus subgen. Fumigati</taxon>
    </lineage>
</organism>
<accession>A0A229XEE3</accession>
<proteinExistence type="predicted"/>
<sequence length="206" mass="22984">MPANVTWQETMEMVAALLNEDPKKGLPKNRVIPFAQDGTEMYLANAVHKDGSLLSRIFANTRQILDFLRVSFPLSLSSLIVSAFSPEFHASIPTMRSLRGSINTGLPPPMIESCAYPMDMNGHPPSPGPALHIDGNPVKLSLRDLSGWPSASAMTKARFLTTRILWTFVTKDEPDKQVIEKFPKTVTSYVEWFKTVTSIYFVSERP</sequence>
<comment type="caution">
    <text evidence="1">The sequence shown here is derived from an EMBL/GenBank/DDBJ whole genome shotgun (WGS) entry which is preliminary data.</text>
</comment>
<evidence type="ECO:0000313" key="2">
    <source>
        <dbReference type="Proteomes" id="UP000215289"/>
    </source>
</evidence>